<accession>A0AAQ3R4Z9</accession>
<protein>
    <recommendedName>
        <fullName evidence="5">RNA polymerase Rpb4/RPC9 core domain-containing protein</fullName>
    </recommendedName>
</protein>
<dbReference type="SMART" id="SM00657">
    <property type="entry name" value="RPOL4c"/>
    <property type="match status" value="1"/>
</dbReference>
<dbReference type="GO" id="GO:0006352">
    <property type="term" value="P:DNA-templated transcription initiation"/>
    <property type="evidence" value="ECO:0007669"/>
    <property type="project" value="InterPro"/>
</dbReference>
<evidence type="ECO:0000256" key="4">
    <source>
        <dbReference type="SAM" id="MobiDB-lite"/>
    </source>
</evidence>
<evidence type="ECO:0000256" key="2">
    <source>
        <dbReference type="ARBA" id="ARBA00023242"/>
    </source>
</evidence>
<dbReference type="InterPro" id="IPR005574">
    <property type="entry name" value="Rpb4/RPC9"/>
</dbReference>
<keyword evidence="2" id="KW-0539">Nucleus</keyword>
<feature type="region of interest" description="Disordered" evidence="4">
    <location>
        <begin position="1"/>
        <end position="24"/>
    </location>
</feature>
<proteinExistence type="inferred from homology"/>
<feature type="domain" description="RNA polymerase Rpb4/RPC9 core" evidence="5">
    <location>
        <begin position="30"/>
        <end position="152"/>
    </location>
</feature>
<dbReference type="InterPro" id="IPR045222">
    <property type="entry name" value="Rpb4-like"/>
</dbReference>
<dbReference type="EMBL" id="CP138580">
    <property type="protein sequence ID" value="WPG97748.1"/>
    <property type="molecule type" value="Genomic_DNA"/>
</dbReference>
<comment type="similarity">
    <text evidence="3">Belongs to the eukaryotic RPB4 RNA polymerase subunit family.</text>
</comment>
<gene>
    <name evidence="6" type="ORF">R9X50_00052900</name>
</gene>
<dbReference type="AlphaFoldDB" id="A0AAQ3R4Z9"/>
<dbReference type="Proteomes" id="UP001303373">
    <property type="component" value="Chromosome 1"/>
</dbReference>
<name>A0AAQ3R4Z9_9PEZI</name>
<evidence type="ECO:0000256" key="3">
    <source>
        <dbReference type="ARBA" id="ARBA00025724"/>
    </source>
</evidence>
<keyword evidence="7" id="KW-1185">Reference proteome</keyword>
<sequence>MAGPTPLPPVLSRKRPQPTDDENAYDLRLGDMADVPTLSVAECNELLNKLAERSNADPNNTRNNSEIYLKTREYVSLFARFKDGKTVAQVDTISSRLLNVPGIQNFERAQLATLCCDTAEEARTLIPSLEGKIGDDELQQVLDDISKLRDFS</sequence>
<dbReference type="GO" id="GO:0030880">
    <property type="term" value="C:RNA polymerase complex"/>
    <property type="evidence" value="ECO:0007669"/>
    <property type="project" value="InterPro"/>
</dbReference>
<dbReference type="GO" id="GO:0005634">
    <property type="term" value="C:nucleus"/>
    <property type="evidence" value="ECO:0007669"/>
    <property type="project" value="UniProtKB-SubCell"/>
</dbReference>
<dbReference type="Pfam" id="PF03874">
    <property type="entry name" value="RNA_pol_Rpb4"/>
    <property type="match status" value="1"/>
</dbReference>
<dbReference type="InterPro" id="IPR010997">
    <property type="entry name" value="HRDC-like_sf"/>
</dbReference>
<dbReference type="InterPro" id="IPR038324">
    <property type="entry name" value="Rpb4/RPC9_sf"/>
</dbReference>
<evidence type="ECO:0000313" key="7">
    <source>
        <dbReference type="Proteomes" id="UP001303373"/>
    </source>
</evidence>
<dbReference type="GO" id="GO:0000166">
    <property type="term" value="F:nucleotide binding"/>
    <property type="evidence" value="ECO:0007669"/>
    <property type="project" value="InterPro"/>
</dbReference>
<evidence type="ECO:0000256" key="1">
    <source>
        <dbReference type="ARBA" id="ARBA00004123"/>
    </source>
</evidence>
<evidence type="ECO:0000313" key="6">
    <source>
        <dbReference type="EMBL" id="WPG97748.1"/>
    </source>
</evidence>
<reference evidence="6 7" key="1">
    <citation type="submission" date="2023-11" db="EMBL/GenBank/DDBJ databases">
        <title>An acidophilic fungus is an integral part of prey digestion in a carnivorous sundew plant.</title>
        <authorList>
            <person name="Tsai I.J."/>
        </authorList>
    </citation>
    <scope>NUCLEOTIDE SEQUENCE [LARGE SCALE GENOMIC DNA]</scope>
    <source>
        <strain evidence="6">169a</strain>
    </source>
</reference>
<dbReference type="PANTHER" id="PTHR21297">
    <property type="entry name" value="DNA-DIRECTED RNA POLYMERASE II"/>
    <property type="match status" value="1"/>
</dbReference>
<organism evidence="6 7">
    <name type="scientific">Acrodontium crateriforme</name>
    <dbReference type="NCBI Taxonomy" id="150365"/>
    <lineage>
        <taxon>Eukaryota</taxon>
        <taxon>Fungi</taxon>
        <taxon>Dikarya</taxon>
        <taxon>Ascomycota</taxon>
        <taxon>Pezizomycotina</taxon>
        <taxon>Dothideomycetes</taxon>
        <taxon>Dothideomycetidae</taxon>
        <taxon>Mycosphaerellales</taxon>
        <taxon>Teratosphaeriaceae</taxon>
        <taxon>Acrodontium</taxon>
    </lineage>
</organism>
<dbReference type="SUPFAM" id="SSF47819">
    <property type="entry name" value="HRDC-like"/>
    <property type="match status" value="1"/>
</dbReference>
<dbReference type="InterPro" id="IPR006590">
    <property type="entry name" value="RNA_pol_Rpb4/RPC9_core"/>
</dbReference>
<dbReference type="Gene3D" id="1.20.1250.40">
    <property type="match status" value="1"/>
</dbReference>
<comment type="subcellular location">
    <subcellularLocation>
        <location evidence="1">Nucleus</location>
    </subcellularLocation>
</comment>
<evidence type="ECO:0000259" key="5">
    <source>
        <dbReference type="SMART" id="SM00657"/>
    </source>
</evidence>